<feature type="domain" description="Transposase-associated" evidence="4">
    <location>
        <begin position="144"/>
        <end position="187"/>
    </location>
</feature>
<dbReference type="Pfam" id="PF13960">
    <property type="entry name" value="DUF4218"/>
    <property type="match status" value="1"/>
</dbReference>
<dbReference type="InterPro" id="IPR058352">
    <property type="entry name" value="DUF8039"/>
</dbReference>
<gene>
    <name evidence="6" type="ORF">Tco_1093425</name>
</gene>
<evidence type="ECO:0000259" key="5">
    <source>
        <dbReference type="Pfam" id="PF26133"/>
    </source>
</evidence>
<feature type="region of interest" description="Disordered" evidence="1">
    <location>
        <begin position="1488"/>
        <end position="1510"/>
    </location>
</feature>
<dbReference type="Pfam" id="PF13952">
    <property type="entry name" value="DUF4216"/>
    <property type="match status" value="1"/>
</dbReference>
<dbReference type="PANTHER" id="PTHR48258:SF9">
    <property type="entry name" value="OS01G0348150 PROTEIN"/>
    <property type="match status" value="1"/>
</dbReference>
<dbReference type="EMBL" id="BQNB010020624">
    <property type="protein sequence ID" value="GJT97907.1"/>
    <property type="molecule type" value="Genomic_DNA"/>
</dbReference>
<dbReference type="InterPro" id="IPR004242">
    <property type="entry name" value="Transposase_21"/>
</dbReference>
<feature type="compositionally biased region" description="Polar residues" evidence="1">
    <location>
        <begin position="1499"/>
        <end position="1510"/>
    </location>
</feature>
<evidence type="ECO:0008006" key="8">
    <source>
        <dbReference type="Google" id="ProtNLM"/>
    </source>
</evidence>
<dbReference type="InterPro" id="IPR025312">
    <property type="entry name" value="DUF4216"/>
</dbReference>
<name>A0ABQ5ICN2_9ASTR</name>
<dbReference type="Pfam" id="PF02992">
    <property type="entry name" value="Transposase_21"/>
    <property type="match status" value="1"/>
</dbReference>
<evidence type="ECO:0000313" key="7">
    <source>
        <dbReference type="Proteomes" id="UP001151760"/>
    </source>
</evidence>
<keyword evidence="7" id="KW-1185">Reference proteome</keyword>
<feature type="domain" description="DUF4216" evidence="2">
    <location>
        <begin position="1046"/>
        <end position="1114"/>
    </location>
</feature>
<dbReference type="InterPro" id="IPR029480">
    <property type="entry name" value="Transpos_assoc"/>
</dbReference>
<dbReference type="InterPro" id="IPR038765">
    <property type="entry name" value="Papain-like_cys_pep_sf"/>
</dbReference>
<feature type="domain" description="DUF8039" evidence="5">
    <location>
        <begin position="1396"/>
        <end position="1484"/>
    </location>
</feature>
<dbReference type="Proteomes" id="UP001151760">
    <property type="component" value="Unassembled WGS sequence"/>
</dbReference>
<feature type="non-terminal residue" evidence="6">
    <location>
        <position position="1"/>
    </location>
</feature>
<reference evidence="6" key="1">
    <citation type="journal article" date="2022" name="Int. J. Mol. Sci.">
        <title>Draft Genome of Tanacetum Coccineum: Genomic Comparison of Closely Related Tanacetum-Family Plants.</title>
        <authorList>
            <person name="Yamashiro T."/>
            <person name="Shiraishi A."/>
            <person name="Nakayama K."/>
            <person name="Satake H."/>
        </authorList>
    </citation>
    <scope>NUCLEOTIDE SEQUENCE</scope>
</reference>
<dbReference type="PANTHER" id="PTHR48258">
    <property type="entry name" value="DUF4218 DOMAIN-CONTAINING PROTEIN-RELATED"/>
    <property type="match status" value="1"/>
</dbReference>
<accession>A0ABQ5ICN2</accession>
<reference evidence="6" key="2">
    <citation type="submission" date="2022-01" db="EMBL/GenBank/DDBJ databases">
        <authorList>
            <person name="Yamashiro T."/>
            <person name="Shiraishi A."/>
            <person name="Satake H."/>
            <person name="Nakayama K."/>
        </authorList>
    </citation>
    <scope>NUCLEOTIDE SEQUENCE</scope>
</reference>
<dbReference type="Pfam" id="PF13963">
    <property type="entry name" value="Transpos_assoc"/>
    <property type="match status" value="1"/>
</dbReference>
<evidence type="ECO:0000259" key="3">
    <source>
        <dbReference type="Pfam" id="PF13960"/>
    </source>
</evidence>
<evidence type="ECO:0000259" key="2">
    <source>
        <dbReference type="Pfam" id="PF13952"/>
    </source>
</evidence>
<protein>
    <recommendedName>
        <fullName evidence="8">Transposase</fullName>
    </recommendedName>
</protein>
<proteinExistence type="predicted"/>
<feature type="domain" description="DUF4218" evidence="3">
    <location>
        <begin position="785"/>
        <end position="888"/>
    </location>
</feature>
<evidence type="ECO:0000259" key="4">
    <source>
        <dbReference type="Pfam" id="PF13963"/>
    </source>
</evidence>
<evidence type="ECO:0000313" key="6">
    <source>
        <dbReference type="EMBL" id="GJT97907.1"/>
    </source>
</evidence>
<dbReference type="Pfam" id="PF26133">
    <property type="entry name" value="DUF8039"/>
    <property type="match status" value="1"/>
</dbReference>
<organism evidence="6 7">
    <name type="scientific">Tanacetum coccineum</name>
    <dbReference type="NCBI Taxonomy" id="301880"/>
    <lineage>
        <taxon>Eukaryota</taxon>
        <taxon>Viridiplantae</taxon>
        <taxon>Streptophyta</taxon>
        <taxon>Embryophyta</taxon>
        <taxon>Tracheophyta</taxon>
        <taxon>Spermatophyta</taxon>
        <taxon>Magnoliopsida</taxon>
        <taxon>eudicotyledons</taxon>
        <taxon>Gunneridae</taxon>
        <taxon>Pentapetalae</taxon>
        <taxon>asterids</taxon>
        <taxon>campanulids</taxon>
        <taxon>Asterales</taxon>
        <taxon>Asteraceae</taxon>
        <taxon>Asteroideae</taxon>
        <taxon>Anthemideae</taxon>
        <taxon>Anthemidinae</taxon>
        <taxon>Tanacetum</taxon>
    </lineage>
</organism>
<comment type="caution">
    <text evidence="6">The sequence shown here is derived from an EMBL/GenBank/DDBJ whole genome shotgun (WGS) entry which is preliminary data.</text>
</comment>
<evidence type="ECO:0000256" key="1">
    <source>
        <dbReference type="SAM" id="MobiDB-lite"/>
    </source>
</evidence>
<dbReference type="InterPro" id="IPR025452">
    <property type="entry name" value="DUF4218"/>
</dbReference>
<sequence>IQPCVFKEDAKWIAIEDDVELKRKERLTVSKLLKRERKADEKMNYYGVSVREISFALAVRAKRNCPDVTMEDKKGSRSQVFLLLDCFGEAKRNEAESCQVIKDTVRLKMMSLQVKKSMAVENVKMRRYWEDRLEVLYPIVAKGDIEIFCPCLQCKNLVPYNDIKLIEYHLLKHGFVRKYTCWSEHGESLVDNSTSSHVSNANENNESYINDRHENLNEMLNDLKANEGDIDQEDLQKLFEDAEKPAYDGCKSFSVLSAVLELLKLKASSSWSDTSFTKLLDFIHRLIPENNHLPISTYQAKKIMCPMGLEIERIHACPNDCMLYRNEYKNLHACVTCETSRYKKEPDEIDEDVTKNGPPAKLLWYFPIIPRLKRLFENKKEAKLLRWHFDQRKDDGKLRHVADSPQWRKIDNKYPEFGKEIRNIRFGLSSDGMNPFGNMSSRYSTWPVLLCMYNLPPWLCMKRKYIMMSLLISGPKQPGNDIDVYLSPLINDMKTLWKPGVEMYDAYMKEKFRLHAMIFCTINDFPAYGNLSGYSTKGKQACPICEDETSSRWLDNCKKTVFMGHRRSLPSNHPYRGMSLEFDGRTEYGRVRTRFSGDIALSRVSNLNTVFGKGKGRQIEQGTWKKKSIFWELEYWKDLEVRHCIDVMHIEKNVCDSLLGLLLNIPGKTKDGINARKDMVSWGIRLELAPVENDKKRTYLPPACYTMSKAEKTQFCKCLHDIKVPSSYSANIRSLVSMKDCKLQGMKSHDCHVLMAHMIPIAIRGLLPKHVRHSITKLCLFFNMIHSKVIDPEVLDSWQRDIIVTLCELEMYFPPSFFDAMVHLVSHIVSEIKALGPIHLHYMFPFERYMGVVKGYVRNRSRPEGSIVEGYASEEVIDFYTNYLEGVKGIGVPQSRHVGRLHGVGTVGSKHSSPDQKLFEIAHFVVLEHMTCVAPYIQEHMKMLHAEHIGRTETWYTKRHNEQFATWLKDKVAANMGQPNVDRIVERLGEGPRLLVKTYQGYEINGYTFYTKIKDEKSTVQNSGVTVIASTGITKKSYYGVIQEIWELDYYTFKIPLFMCKWVNNSSGVKVDDYGFTLVDLGTDGYTSEPFILAKQATQVFFVQDPSNPRWHIVMPGKRHILGVDNVVDEEEYDQFDELPPFSAGIPPIDGDTTYLRSDHDEGLWVDTPGAKRRKKRGKRGVSKGSKDFEGAVYEIEFSDLKLPCGKNHNRFMNDFNRMCEKHFDYWLEWKNIKDEVWDHVWSSIKVQWNIKDDYAKDEMNKKANEEHRRFKSKLNKYFKYALAHLTKDKTLGARKLTEFMERTLRQLAEKEQKMLEDGTYHLLGRDPITQVFGKEHGARHEVVNIEAIEEKITKKVTTALGDKVNRQEVEIAALKSIVAQLQGSSCVSDGTSDGFDDLQDPIPCDLLWPYPGSDFRVAIGKVYPTTDAMLHGSCFSEGYIKVQVDMVEDAYKAIPVPKTTEKVSLLEHTILEFIEWPRKRIKIHQTISPRRSPPSPTMPCQTPISDLSSSSCYRPRMVEQSVSSDPVTSELKPKKTQEERVKERLDILICKPKPFQDSVKRFTKFKNKNISIVAPHEMYFKDWQEWIEYEAILDLHINAKVDITFIHWWAIHLHSAVKALRENKCVFLNPRVISSSECLRNGKQVVDHIIDTKRLNPGKEIYLAPYLQGGAGGHWLLFVVCPNLRRGYIVDSSKKKNNEKNYYFPKMVERAFEIKFDWTMVKLWDDTRHLTPLEIDQVAYMILNEFYRAVVTPLDTTAPQ</sequence>
<dbReference type="SUPFAM" id="SSF54001">
    <property type="entry name" value="Cysteine proteinases"/>
    <property type="match status" value="1"/>
</dbReference>